<dbReference type="PROSITE" id="PS51821">
    <property type="entry name" value="VELVET"/>
    <property type="match status" value="1"/>
</dbReference>
<sequence>MSTPAQIVSPADGHLDHHSYAEFIVHLLVSHPVRFSTGPFAGRTICVQLVEIQQATRGRKCGIVDVRPIDPPPIVRLRIFEVHNVGTPSQREHELEQITEPESYAWMCHVDLFPMPTDPGPSGSSLTANQPQSGHVPSAPSLMATSGHSSGALDQILNPDSSVQSTPYGADPVPGLWSANRTSHSPHVHGTSDTVVAYIRGVPVFERSKRTVDLVGNTFSPSSCSKGRLIFVFSNLAVREEGDFFLRYRTFNTVYPVTGDNPLPVLAECVGGPFTIYPTNAFPGLSPSTALTKEVMLSGVRVTTRATERKRTRRSSYSADPPLLAGDAASGSGVQRELPSIAPTPAPGSSTAALAAAAGLRIVREYANHAPTGEQARDAQQHGNPDFWGGGPAV</sequence>
<keyword evidence="3" id="KW-0804">Transcription</keyword>
<name>S8EDB8_FOMSC</name>
<evidence type="ECO:0000313" key="8">
    <source>
        <dbReference type="Proteomes" id="UP000015241"/>
    </source>
</evidence>
<keyword evidence="2" id="KW-0805">Transcription regulation</keyword>
<organism evidence="7 8">
    <name type="scientific">Fomitopsis schrenkii</name>
    <name type="common">Brown rot fungus</name>
    <dbReference type="NCBI Taxonomy" id="2126942"/>
    <lineage>
        <taxon>Eukaryota</taxon>
        <taxon>Fungi</taxon>
        <taxon>Dikarya</taxon>
        <taxon>Basidiomycota</taxon>
        <taxon>Agaricomycotina</taxon>
        <taxon>Agaricomycetes</taxon>
        <taxon>Polyporales</taxon>
        <taxon>Fomitopsis</taxon>
    </lineage>
</organism>
<dbReference type="AlphaFoldDB" id="S8EDB8"/>
<dbReference type="GO" id="GO:0005634">
    <property type="term" value="C:nucleus"/>
    <property type="evidence" value="ECO:0007669"/>
    <property type="project" value="UniProtKB-SubCell"/>
</dbReference>
<dbReference type="InParanoid" id="S8EDB8"/>
<dbReference type="PANTHER" id="PTHR33572">
    <property type="entry name" value="SPORE DEVELOPMENT REGULATOR VOSA"/>
    <property type="match status" value="1"/>
</dbReference>
<dbReference type="InterPro" id="IPR037525">
    <property type="entry name" value="Velvet_dom"/>
</dbReference>
<feature type="region of interest" description="Disordered" evidence="5">
    <location>
        <begin position="368"/>
        <end position="394"/>
    </location>
</feature>
<evidence type="ECO:0000256" key="5">
    <source>
        <dbReference type="SAM" id="MobiDB-lite"/>
    </source>
</evidence>
<dbReference type="HOGENOM" id="CLU_044751_0_0_1"/>
<dbReference type="Proteomes" id="UP000015241">
    <property type="component" value="Unassembled WGS sequence"/>
</dbReference>
<feature type="compositionally biased region" description="Polar residues" evidence="5">
    <location>
        <begin position="158"/>
        <end position="167"/>
    </location>
</feature>
<feature type="domain" description="Velvet" evidence="6">
    <location>
        <begin position="42"/>
        <end position="305"/>
    </location>
</feature>
<dbReference type="InterPro" id="IPR021740">
    <property type="entry name" value="Velvet"/>
</dbReference>
<dbReference type="Gene3D" id="2.60.40.3960">
    <property type="entry name" value="Velvet domain"/>
    <property type="match status" value="1"/>
</dbReference>
<evidence type="ECO:0000256" key="4">
    <source>
        <dbReference type="ARBA" id="ARBA00023242"/>
    </source>
</evidence>
<proteinExistence type="predicted"/>
<evidence type="ECO:0000256" key="3">
    <source>
        <dbReference type="ARBA" id="ARBA00023163"/>
    </source>
</evidence>
<evidence type="ECO:0000259" key="6">
    <source>
        <dbReference type="PROSITE" id="PS51821"/>
    </source>
</evidence>
<protein>
    <recommendedName>
        <fullName evidence="6">Velvet domain-containing protein</fullName>
    </recommendedName>
</protein>
<dbReference type="InterPro" id="IPR038491">
    <property type="entry name" value="Velvet_dom_sf"/>
</dbReference>
<dbReference type="PANTHER" id="PTHR33572:SF3">
    <property type="entry name" value="VELVET COMPLEX SUBUNIT B"/>
    <property type="match status" value="1"/>
</dbReference>
<feature type="compositionally biased region" description="Polar residues" evidence="5">
    <location>
        <begin position="122"/>
        <end position="135"/>
    </location>
</feature>
<feature type="region of interest" description="Disordered" evidence="5">
    <location>
        <begin position="117"/>
        <end position="168"/>
    </location>
</feature>
<gene>
    <name evidence="7" type="ORF">FOMPIDRAFT_1023332</name>
</gene>
<dbReference type="OrthoDB" id="5599552at2759"/>
<evidence type="ECO:0000256" key="2">
    <source>
        <dbReference type="ARBA" id="ARBA00023015"/>
    </source>
</evidence>
<feature type="region of interest" description="Disordered" evidence="5">
    <location>
        <begin position="304"/>
        <end position="350"/>
    </location>
</feature>
<dbReference type="Pfam" id="PF11754">
    <property type="entry name" value="Velvet"/>
    <property type="match status" value="1"/>
</dbReference>
<reference evidence="7 8" key="1">
    <citation type="journal article" date="2012" name="Science">
        <title>The Paleozoic origin of enzymatic lignin decomposition reconstructed from 31 fungal genomes.</title>
        <authorList>
            <person name="Floudas D."/>
            <person name="Binder M."/>
            <person name="Riley R."/>
            <person name="Barry K."/>
            <person name="Blanchette R.A."/>
            <person name="Henrissat B."/>
            <person name="Martinez A.T."/>
            <person name="Otillar R."/>
            <person name="Spatafora J.W."/>
            <person name="Yadav J.S."/>
            <person name="Aerts A."/>
            <person name="Benoit I."/>
            <person name="Boyd A."/>
            <person name="Carlson A."/>
            <person name="Copeland A."/>
            <person name="Coutinho P.M."/>
            <person name="de Vries R.P."/>
            <person name="Ferreira P."/>
            <person name="Findley K."/>
            <person name="Foster B."/>
            <person name="Gaskell J."/>
            <person name="Glotzer D."/>
            <person name="Gorecki P."/>
            <person name="Heitman J."/>
            <person name="Hesse C."/>
            <person name="Hori C."/>
            <person name="Igarashi K."/>
            <person name="Jurgens J.A."/>
            <person name="Kallen N."/>
            <person name="Kersten P."/>
            <person name="Kohler A."/>
            <person name="Kuees U."/>
            <person name="Kumar T.K.A."/>
            <person name="Kuo A."/>
            <person name="LaButti K."/>
            <person name="Larrondo L.F."/>
            <person name="Lindquist E."/>
            <person name="Ling A."/>
            <person name="Lombard V."/>
            <person name="Lucas S."/>
            <person name="Lundell T."/>
            <person name="Martin R."/>
            <person name="McLaughlin D.J."/>
            <person name="Morgenstern I."/>
            <person name="Morin E."/>
            <person name="Murat C."/>
            <person name="Nagy L.G."/>
            <person name="Nolan M."/>
            <person name="Ohm R.A."/>
            <person name="Patyshakuliyeva A."/>
            <person name="Rokas A."/>
            <person name="Ruiz-Duenas F.J."/>
            <person name="Sabat G."/>
            <person name="Salamov A."/>
            <person name="Samejima M."/>
            <person name="Schmutz J."/>
            <person name="Slot J.C."/>
            <person name="St John F."/>
            <person name="Stenlid J."/>
            <person name="Sun H."/>
            <person name="Sun S."/>
            <person name="Syed K."/>
            <person name="Tsang A."/>
            <person name="Wiebenga A."/>
            <person name="Young D."/>
            <person name="Pisabarro A."/>
            <person name="Eastwood D.C."/>
            <person name="Martin F."/>
            <person name="Cullen D."/>
            <person name="Grigoriev I.V."/>
            <person name="Hibbett D.S."/>
        </authorList>
    </citation>
    <scope>NUCLEOTIDE SEQUENCE</scope>
    <source>
        <strain evidence="8">FP-58527</strain>
    </source>
</reference>
<comment type="subcellular location">
    <subcellularLocation>
        <location evidence="1">Nucleus</location>
    </subcellularLocation>
</comment>
<evidence type="ECO:0000256" key="1">
    <source>
        <dbReference type="ARBA" id="ARBA00004123"/>
    </source>
</evidence>
<accession>S8EDB8</accession>
<evidence type="ECO:0000313" key="7">
    <source>
        <dbReference type="EMBL" id="EPT01184.1"/>
    </source>
</evidence>
<dbReference type="eggNOG" id="ENOG502SSVH">
    <property type="taxonomic scope" value="Eukaryota"/>
</dbReference>
<dbReference type="EMBL" id="KE504143">
    <property type="protein sequence ID" value="EPT01184.1"/>
    <property type="molecule type" value="Genomic_DNA"/>
</dbReference>
<keyword evidence="4" id="KW-0539">Nucleus</keyword>
<keyword evidence="8" id="KW-1185">Reference proteome</keyword>